<dbReference type="Proteomes" id="UP000054466">
    <property type="component" value="Unassembled WGS sequence"/>
</dbReference>
<dbReference type="GeneID" id="27351786"/>
<evidence type="ECO:0000313" key="2">
    <source>
        <dbReference type="EMBL" id="KIW22007.1"/>
    </source>
</evidence>
<reference evidence="2 3" key="1">
    <citation type="submission" date="2015-01" db="EMBL/GenBank/DDBJ databases">
        <title>The Genome Sequence of Cladophialophora immunda CBS83496.</title>
        <authorList>
            <consortium name="The Broad Institute Genomics Platform"/>
            <person name="Cuomo C."/>
            <person name="de Hoog S."/>
            <person name="Gorbushina A."/>
            <person name="Stielow B."/>
            <person name="Teixiera M."/>
            <person name="Abouelleil A."/>
            <person name="Chapman S.B."/>
            <person name="Priest M."/>
            <person name="Young S.K."/>
            <person name="Wortman J."/>
            <person name="Nusbaum C."/>
            <person name="Birren B."/>
        </authorList>
    </citation>
    <scope>NUCLEOTIDE SEQUENCE [LARGE SCALE GENOMIC DNA]</scope>
    <source>
        <strain evidence="2 3">CBS 83496</strain>
    </source>
</reference>
<evidence type="ECO:0000313" key="3">
    <source>
        <dbReference type="Proteomes" id="UP000054466"/>
    </source>
</evidence>
<gene>
    <name evidence="2" type="ORF">PV07_12592</name>
</gene>
<organism evidence="2 3">
    <name type="scientific">Cladophialophora immunda</name>
    <dbReference type="NCBI Taxonomy" id="569365"/>
    <lineage>
        <taxon>Eukaryota</taxon>
        <taxon>Fungi</taxon>
        <taxon>Dikarya</taxon>
        <taxon>Ascomycota</taxon>
        <taxon>Pezizomycotina</taxon>
        <taxon>Eurotiomycetes</taxon>
        <taxon>Chaetothyriomycetidae</taxon>
        <taxon>Chaetothyriales</taxon>
        <taxon>Herpotrichiellaceae</taxon>
        <taxon>Cladophialophora</taxon>
    </lineage>
</organism>
<feature type="region of interest" description="Disordered" evidence="1">
    <location>
        <begin position="253"/>
        <end position="272"/>
    </location>
</feature>
<proteinExistence type="predicted"/>
<keyword evidence="3" id="KW-1185">Reference proteome</keyword>
<dbReference type="AlphaFoldDB" id="A0A0D2AB98"/>
<sequence length="301" mass="33995">MARAMETTQDPLASRKDIRAGLRQKPRLIEVEISGRITSIPLAALLKRTAAHKAPIFSFKRFMKAVKSRGPTNARFKFIWPEFTVRNQKDFETALTIWQLHPGNTAKDSPFKLRALEGDDEEPVNDDPMISSGGYPPLPSNPDPPKHLLLRIISAKEHKEAVQFAWQSLFGGTKFSEDNLEWTKLEKELHQLEFLPREMKLVLKYVDLDAGSTLTVKTRTTLYGVLVAFKRHFDCSVCGLYLEDRAEGDQGNRLSIPDFMTPKRGKNGIPHDRGEVQYMRTIVDLTGPETDEMEPGSTGST</sequence>
<feature type="region of interest" description="Disordered" evidence="1">
    <location>
        <begin position="119"/>
        <end position="138"/>
    </location>
</feature>
<dbReference type="HOGENOM" id="CLU_924393_0_0_1"/>
<name>A0A0D2AB98_9EURO</name>
<dbReference type="RefSeq" id="XP_016242223.1">
    <property type="nucleotide sequence ID" value="XM_016400132.1"/>
</dbReference>
<accession>A0A0D2AB98</accession>
<dbReference type="VEuPathDB" id="FungiDB:PV07_12592"/>
<dbReference type="EMBL" id="KN847060">
    <property type="protein sequence ID" value="KIW22007.1"/>
    <property type="molecule type" value="Genomic_DNA"/>
</dbReference>
<evidence type="ECO:0000256" key="1">
    <source>
        <dbReference type="SAM" id="MobiDB-lite"/>
    </source>
</evidence>
<protein>
    <submittedName>
        <fullName evidence="2">Uncharacterized protein</fullName>
    </submittedName>
</protein>